<dbReference type="GO" id="GO:0046872">
    <property type="term" value="F:metal ion binding"/>
    <property type="evidence" value="ECO:0007669"/>
    <property type="project" value="UniProtKB-KW"/>
</dbReference>
<reference evidence="8 9" key="1">
    <citation type="journal article" date="2018" name="Int. J. Syst. Evol. Microbiol.">
        <title>Bifidobacterium catulorum sp. nov., a novel taxon from the faeces of the baby common marmoset (Callithrix jacchus).</title>
        <authorList>
            <person name="Modesto M."/>
            <person name="Michelini S."/>
            <person name="Oki K."/>
            <person name="Biavati B."/>
            <person name="Watanabe K."/>
            <person name="Mattarelli P."/>
        </authorList>
    </citation>
    <scope>NUCLEOTIDE SEQUENCE [LARGE SCALE GENOMIC DNA]</scope>
    <source>
        <strain evidence="8 9">MRM 8.19</strain>
    </source>
</reference>
<dbReference type="InterPro" id="IPR036291">
    <property type="entry name" value="NAD(P)-bd_dom_sf"/>
</dbReference>
<dbReference type="PANTHER" id="PTHR43161">
    <property type="entry name" value="SORBITOL DEHYDROGENASE"/>
    <property type="match status" value="1"/>
</dbReference>
<evidence type="ECO:0000256" key="4">
    <source>
        <dbReference type="ARBA" id="ARBA00022833"/>
    </source>
</evidence>
<dbReference type="AlphaFoldDB" id="A0A2U2MRS6"/>
<dbReference type="GO" id="GO:0016491">
    <property type="term" value="F:oxidoreductase activity"/>
    <property type="evidence" value="ECO:0007669"/>
    <property type="project" value="UniProtKB-KW"/>
</dbReference>
<evidence type="ECO:0000256" key="3">
    <source>
        <dbReference type="ARBA" id="ARBA00022723"/>
    </source>
</evidence>
<evidence type="ECO:0000256" key="2">
    <source>
        <dbReference type="ARBA" id="ARBA00008072"/>
    </source>
</evidence>
<keyword evidence="9" id="KW-1185">Reference proteome</keyword>
<comment type="caution">
    <text evidence="8">The sequence shown here is derived from an EMBL/GenBank/DDBJ whole genome shotgun (WGS) entry which is preliminary data.</text>
</comment>
<dbReference type="InterPro" id="IPR011032">
    <property type="entry name" value="GroES-like_sf"/>
</dbReference>
<feature type="domain" description="Alcohol dehydrogenase-like C-terminal" evidence="6">
    <location>
        <begin position="179"/>
        <end position="299"/>
    </location>
</feature>
<dbReference type="Pfam" id="PF08240">
    <property type="entry name" value="ADH_N"/>
    <property type="match status" value="1"/>
</dbReference>
<comment type="cofactor">
    <cofactor evidence="1">
        <name>Zn(2+)</name>
        <dbReference type="ChEBI" id="CHEBI:29105"/>
    </cofactor>
</comment>
<evidence type="ECO:0000313" key="9">
    <source>
        <dbReference type="Proteomes" id="UP000245753"/>
    </source>
</evidence>
<name>A0A2U2MRS6_9BIFI</name>
<dbReference type="Pfam" id="PF00107">
    <property type="entry name" value="ADH_zinc_N"/>
    <property type="match status" value="1"/>
</dbReference>
<proteinExistence type="inferred from homology"/>
<dbReference type="EMBL" id="QFFN01000018">
    <property type="protein sequence ID" value="PWG59551.1"/>
    <property type="molecule type" value="Genomic_DNA"/>
</dbReference>
<comment type="similarity">
    <text evidence="2">Belongs to the zinc-containing alcohol dehydrogenase family.</text>
</comment>
<dbReference type="RefSeq" id="WP_109137593.1">
    <property type="nucleotide sequence ID" value="NZ_QFFN01000018.1"/>
</dbReference>
<evidence type="ECO:0000259" key="6">
    <source>
        <dbReference type="Pfam" id="PF00107"/>
    </source>
</evidence>
<dbReference type="OrthoDB" id="3567264at2"/>
<protein>
    <submittedName>
        <fullName evidence="8">L-idonate 5-dehydrogenase</fullName>
    </submittedName>
</protein>
<accession>A0A2U2MRS6</accession>
<evidence type="ECO:0000256" key="5">
    <source>
        <dbReference type="ARBA" id="ARBA00023002"/>
    </source>
</evidence>
<feature type="domain" description="Alcohol dehydrogenase-like N-terminal" evidence="7">
    <location>
        <begin position="24"/>
        <end position="141"/>
    </location>
</feature>
<dbReference type="SUPFAM" id="SSF50129">
    <property type="entry name" value="GroES-like"/>
    <property type="match status" value="1"/>
</dbReference>
<dbReference type="InterPro" id="IPR013154">
    <property type="entry name" value="ADH-like_N"/>
</dbReference>
<evidence type="ECO:0000256" key="1">
    <source>
        <dbReference type="ARBA" id="ARBA00001947"/>
    </source>
</evidence>
<keyword evidence="4" id="KW-0862">Zinc</keyword>
<dbReference type="SUPFAM" id="SSF51735">
    <property type="entry name" value="NAD(P)-binding Rossmann-fold domains"/>
    <property type="match status" value="1"/>
</dbReference>
<evidence type="ECO:0000313" key="8">
    <source>
        <dbReference type="EMBL" id="PWG59551.1"/>
    </source>
</evidence>
<dbReference type="InterPro" id="IPR013149">
    <property type="entry name" value="ADH-like_C"/>
</dbReference>
<organism evidence="8 9">
    <name type="scientific">Bifidobacterium catulorum</name>
    <dbReference type="NCBI Taxonomy" id="1630173"/>
    <lineage>
        <taxon>Bacteria</taxon>
        <taxon>Bacillati</taxon>
        <taxon>Actinomycetota</taxon>
        <taxon>Actinomycetes</taxon>
        <taxon>Bifidobacteriales</taxon>
        <taxon>Bifidobacteriaceae</taxon>
        <taxon>Bifidobacterium</taxon>
    </lineage>
</organism>
<gene>
    <name evidence="8" type="ORF">DF200_07065</name>
</gene>
<sequence length="337" mass="35322">MKSVLISGKGLIDLAERPEPEHEDGKVVVRPQFIGICGSDLHYLADGQVGMSVVREPIVPGHEISAVTDEDVEVDGKVIPAGTPVAIHPSTWGEKQPGIEDKPEIWPNGRYLGSAQYLPHEQGGMTEKMAVRPDQLIVLPEGVSLKAAALAEPLGVGLHAINLAGGVRGKKVLVSGAGPIGLLAAGAALTEGAASVAVSDVLDHPLSVAKKLGATKVYNVAQESLPDNEYDLILECSGAAPAISASFKAAAPGATIIQVGMMVNRDASLNISAINGKEITYIGSFRFFQEIRDAVEVLARNPNLEEVITQVFPVDDYREAFATAADASKSAKVLIAM</sequence>
<dbReference type="PANTHER" id="PTHR43161:SF9">
    <property type="entry name" value="SORBITOL DEHYDROGENASE"/>
    <property type="match status" value="1"/>
</dbReference>
<dbReference type="Proteomes" id="UP000245753">
    <property type="component" value="Unassembled WGS sequence"/>
</dbReference>
<evidence type="ECO:0000259" key="7">
    <source>
        <dbReference type="Pfam" id="PF08240"/>
    </source>
</evidence>
<keyword evidence="3" id="KW-0479">Metal-binding</keyword>
<dbReference type="Gene3D" id="3.40.50.720">
    <property type="entry name" value="NAD(P)-binding Rossmann-like Domain"/>
    <property type="match status" value="1"/>
</dbReference>
<dbReference type="Gene3D" id="3.90.180.10">
    <property type="entry name" value="Medium-chain alcohol dehydrogenases, catalytic domain"/>
    <property type="match status" value="1"/>
</dbReference>
<keyword evidence="5" id="KW-0560">Oxidoreductase</keyword>